<evidence type="ECO:0000259" key="1">
    <source>
        <dbReference type="Pfam" id="PF21788"/>
    </source>
</evidence>
<protein>
    <recommendedName>
        <fullName evidence="1">Transposable element P transposase-like GTP-binding insertion domain-containing protein</fullName>
    </recommendedName>
</protein>
<dbReference type="InterPro" id="IPR048366">
    <property type="entry name" value="TNP-like_GBD"/>
</dbReference>
<name>A0A0K2SY07_LEPSM</name>
<feature type="domain" description="Transposable element P transposase-like GTP-binding insertion" evidence="1">
    <location>
        <begin position="6"/>
        <end position="50"/>
    </location>
</feature>
<dbReference type="AlphaFoldDB" id="A0A0K2SY07"/>
<dbReference type="Pfam" id="PF21788">
    <property type="entry name" value="TNP-like_GBD"/>
    <property type="match status" value="1"/>
</dbReference>
<accession>A0A0K2SY07</accession>
<reference evidence="2" key="1">
    <citation type="submission" date="2014-05" db="EMBL/GenBank/DDBJ databases">
        <authorList>
            <person name="Chronopoulou M."/>
        </authorList>
    </citation>
    <scope>NUCLEOTIDE SEQUENCE</scope>
    <source>
        <tissue evidence="2">Whole organism</tissue>
    </source>
</reference>
<sequence length="65" mass="7766">MFQNQIQSLRIHINLHQIDDTLARAEFILIHDEVFDILNSRSMKAPSYKKILNKKHFHFAESIFL</sequence>
<dbReference type="EMBL" id="HACA01001283">
    <property type="protein sequence ID" value="CDW18644.1"/>
    <property type="molecule type" value="Transcribed_RNA"/>
</dbReference>
<evidence type="ECO:0000313" key="2">
    <source>
        <dbReference type="EMBL" id="CDW18644.1"/>
    </source>
</evidence>
<proteinExistence type="predicted"/>
<organism evidence="2">
    <name type="scientific">Lepeophtheirus salmonis</name>
    <name type="common">Salmon louse</name>
    <name type="synonym">Caligus salmonis</name>
    <dbReference type="NCBI Taxonomy" id="72036"/>
    <lineage>
        <taxon>Eukaryota</taxon>
        <taxon>Metazoa</taxon>
        <taxon>Ecdysozoa</taxon>
        <taxon>Arthropoda</taxon>
        <taxon>Crustacea</taxon>
        <taxon>Multicrustacea</taxon>
        <taxon>Hexanauplia</taxon>
        <taxon>Copepoda</taxon>
        <taxon>Siphonostomatoida</taxon>
        <taxon>Caligidae</taxon>
        <taxon>Lepeophtheirus</taxon>
    </lineage>
</organism>